<reference evidence="2" key="1">
    <citation type="submission" date="2017-11" db="EMBL/GenBank/DDBJ databases">
        <authorList>
            <person name="Lima N.C."/>
            <person name="Parody-Merino A.M."/>
            <person name="Battley P.F."/>
            <person name="Fidler A.E."/>
            <person name="Prosdocimi F."/>
        </authorList>
    </citation>
    <scope>NUCLEOTIDE SEQUENCE [LARGE SCALE GENOMIC DNA]</scope>
</reference>
<proteinExistence type="predicted"/>
<name>A0A2I0UN78_LIMLA</name>
<gene>
    <name evidence="1" type="ORF">llap_2211</name>
</gene>
<dbReference type="AlphaFoldDB" id="A0A2I0UN78"/>
<sequence>MRICETNNSADTKVSEEVGAGVAPGARAEIPLQPMETMVIQVVPLQPMEVNSGADIYLQPMEKPLPEQHPYNPSYKFNKQVFLSIILADETLSRTEGLGLESCLVEKDLGVLGDSQLNMTQQCAQVAKKANSILAYIRNGVANRTREVIIPLFLALVWPHF</sequence>
<dbReference type="PANTHER" id="PTHR33332">
    <property type="entry name" value="REVERSE TRANSCRIPTASE DOMAIN-CONTAINING PROTEIN"/>
    <property type="match status" value="1"/>
</dbReference>
<keyword evidence="2" id="KW-1185">Reference proteome</keyword>
<reference evidence="2" key="2">
    <citation type="submission" date="2017-12" db="EMBL/GenBank/DDBJ databases">
        <title>Genome sequence of the Bar-tailed Godwit (Limosa lapponica baueri).</title>
        <authorList>
            <person name="Lima N.C.B."/>
            <person name="Parody-Merino A.M."/>
            <person name="Battley P.F."/>
            <person name="Fidler A.E."/>
            <person name="Prosdocimi F."/>
        </authorList>
    </citation>
    <scope>NUCLEOTIDE SEQUENCE [LARGE SCALE GENOMIC DNA]</scope>
</reference>
<accession>A0A2I0UN78</accession>
<evidence type="ECO:0000313" key="2">
    <source>
        <dbReference type="Proteomes" id="UP000233556"/>
    </source>
</evidence>
<protein>
    <submittedName>
        <fullName evidence="1">Uncharacterized protein</fullName>
    </submittedName>
</protein>
<organism evidence="1 2">
    <name type="scientific">Limosa lapponica baueri</name>
    <dbReference type="NCBI Taxonomy" id="1758121"/>
    <lineage>
        <taxon>Eukaryota</taxon>
        <taxon>Metazoa</taxon>
        <taxon>Chordata</taxon>
        <taxon>Craniata</taxon>
        <taxon>Vertebrata</taxon>
        <taxon>Euteleostomi</taxon>
        <taxon>Archelosauria</taxon>
        <taxon>Archosauria</taxon>
        <taxon>Dinosauria</taxon>
        <taxon>Saurischia</taxon>
        <taxon>Theropoda</taxon>
        <taxon>Coelurosauria</taxon>
        <taxon>Aves</taxon>
        <taxon>Neognathae</taxon>
        <taxon>Neoaves</taxon>
        <taxon>Charadriiformes</taxon>
        <taxon>Scolopacidae</taxon>
        <taxon>Limosa</taxon>
    </lineage>
</organism>
<evidence type="ECO:0000313" key="1">
    <source>
        <dbReference type="EMBL" id="PKU47471.1"/>
    </source>
</evidence>
<dbReference type="Proteomes" id="UP000233556">
    <property type="component" value="Unassembled WGS sequence"/>
</dbReference>
<dbReference type="EMBL" id="KZ505677">
    <property type="protein sequence ID" value="PKU47471.1"/>
    <property type="molecule type" value="Genomic_DNA"/>
</dbReference>